<evidence type="ECO:0000313" key="1">
    <source>
        <dbReference type="EMBL" id="EGQ16208.1"/>
    </source>
</evidence>
<reference evidence="1 2" key="1">
    <citation type="submission" date="2011-04" db="EMBL/GenBank/DDBJ databases">
        <authorList>
            <person name="Muzny D."/>
            <person name="Qin X."/>
            <person name="Deng J."/>
            <person name="Jiang H."/>
            <person name="Liu Y."/>
            <person name="Qu J."/>
            <person name="Song X.-Z."/>
            <person name="Zhang L."/>
            <person name="Thornton R."/>
            <person name="Coyle M."/>
            <person name="Francisco L."/>
            <person name="Jackson L."/>
            <person name="Javaid M."/>
            <person name="Korchina V."/>
            <person name="Kovar C."/>
            <person name="Mata R."/>
            <person name="Mathew T."/>
            <person name="Ngo R."/>
            <person name="Nguyen L."/>
            <person name="Nguyen N."/>
            <person name="Okwuonu G."/>
            <person name="Ongeri F."/>
            <person name="Pham C."/>
            <person name="Simmons D."/>
            <person name="Wilczek-Boney K."/>
            <person name="Hale W."/>
            <person name="Jakkamsetti A."/>
            <person name="Pham P."/>
            <person name="Ruth R."/>
            <person name="San Lucas F."/>
            <person name="Warren J."/>
            <person name="Zhang J."/>
            <person name="Zhao Z."/>
            <person name="Zhou C."/>
            <person name="Zhu D."/>
            <person name="Lee S."/>
            <person name="Bess C."/>
            <person name="Blankenburg K."/>
            <person name="Forbes L."/>
            <person name="Fu Q."/>
            <person name="Gubbala S."/>
            <person name="Hirani K."/>
            <person name="Jayaseelan J.C."/>
            <person name="Lara F."/>
            <person name="Munidasa M."/>
            <person name="Palculict T."/>
            <person name="Patil S."/>
            <person name="Pu L.-L."/>
            <person name="Saada N."/>
            <person name="Tang L."/>
            <person name="Weissenberger G."/>
            <person name="Zhu Y."/>
            <person name="Hemphill L."/>
            <person name="Shang Y."/>
            <person name="Youmans B."/>
            <person name="Ayvaz T."/>
            <person name="Ross M."/>
            <person name="Santibanez J."/>
            <person name="Aqrawi P."/>
            <person name="Gross S."/>
            <person name="Joshi V."/>
            <person name="Fowler G."/>
            <person name="Nazareth L."/>
            <person name="Reid J."/>
            <person name="Worley K."/>
            <person name="Petrosino J."/>
            <person name="Highlander S."/>
            <person name="Gibbs R."/>
        </authorList>
    </citation>
    <scope>NUCLEOTIDE SEQUENCE [LARGE SCALE GENOMIC DNA]</scope>
    <source>
        <strain evidence="1 2">DSM 3688</strain>
    </source>
</reference>
<evidence type="ECO:0000313" key="2">
    <source>
        <dbReference type="Proteomes" id="UP000007820"/>
    </source>
</evidence>
<proteinExistence type="predicted"/>
<dbReference type="Proteomes" id="UP000007820">
    <property type="component" value="Unassembled WGS sequence"/>
</dbReference>
<comment type="caution">
    <text evidence="1">The sequence shown here is derived from an EMBL/GenBank/DDBJ whole genome shotgun (WGS) entry which is preliminary data.</text>
</comment>
<organism evidence="1 2">
    <name type="scientific">Prevotella dentalis (strain ATCC 49559 / DSM 3688 / JCM 13448 / NCTC 12043 / ES 2772)</name>
    <name type="common">Mitsuokella dentalis</name>
    <dbReference type="NCBI Taxonomy" id="908937"/>
    <lineage>
        <taxon>Bacteria</taxon>
        <taxon>Pseudomonadati</taxon>
        <taxon>Bacteroidota</taxon>
        <taxon>Bacteroidia</taxon>
        <taxon>Bacteroidales</taxon>
        <taxon>Prevotellaceae</taxon>
        <taxon>Prevotella</taxon>
    </lineage>
</organism>
<name>F9D1G0_PREDD</name>
<gene>
    <name evidence="1" type="ORF">HMPREF9136_0688</name>
</gene>
<sequence>MVESSNAYAAKLRIPGQRQGGRSGFLLYFCIKNANGKTSPYIELLPLPHIRQDDVALPSDKNNMPMKKNCLMAVVLFALAAPAKAQVYKDTNRSVKSRVTELYGQARKGMKKAGKNVGDFFGLHHRGDSDEVEIDGVKYMPVYRVNLFRDDTEGLREICRKDFARRYARAQIVSVAIPQRSWTETAVKQRGKIIAYRRRAYCYVLAKDGTDGYINARYQFKSSREPGKAWVIPEGYWPRFERADAIPNVHFEKLKD</sequence>
<protein>
    <submittedName>
        <fullName evidence="1">Uncharacterized protein</fullName>
    </submittedName>
</protein>
<accession>F9D1G0</accession>
<dbReference type="AlphaFoldDB" id="F9D1G0"/>
<dbReference type="EMBL" id="AFPW01000009">
    <property type="protein sequence ID" value="EGQ16208.1"/>
    <property type="molecule type" value="Genomic_DNA"/>
</dbReference>